<gene>
    <name evidence="1" type="ORF">DL238_12330</name>
</gene>
<evidence type="ECO:0000313" key="2">
    <source>
        <dbReference type="Proteomes" id="UP000254101"/>
    </source>
</evidence>
<dbReference type="EMBL" id="QRBB01000001">
    <property type="protein sequence ID" value="RDS78312.1"/>
    <property type="molecule type" value="Genomic_DNA"/>
</dbReference>
<reference evidence="1 2" key="1">
    <citation type="submission" date="2018-07" db="EMBL/GenBank/DDBJ databases">
        <title>Erythrobacter nanhaiensis sp. nov., a novel member of the genus Erythrobacter isolated from the South China Sea.</title>
        <authorList>
            <person name="Chen X."/>
            <person name="Liu J."/>
        </authorList>
    </citation>
    <scope>NUCLEOTIDE SEQUENCE [LARGE SCALE GENOMIC DNA]</scope>
    <source>
        <strain evidence="1 2">S-5</strain>
    </source>
</reference>
<accession>A0A395LMZ4</accession>
<keyword evidence="2" id="KW-1185">Reference proteome</keyword>
<proteinExistence type="predicted"/>
<dbReference type="AlphaFoldDB" id="A0A395LMZ4"/>
<comment type="caution">
    <text evidence="1">The sequence shown here is derived from an EMBL/GenBank/DDBJ whole genome shotgun (WGS) entry which is preliminary data.</text>
</comment>
<evidence type="ECO:0000313" key="1">
    <source>
        <dbReference type="EMBL" id="RDS78312.1"/>
    </source>
</evidence>
<name>A0A395LMZ4_9SPHN</name>
<dbReference type="Proteomes" id="UP000254101">
    <property type="component" value="Unassembled WGS sequence"/>
</dbReference>
<sequence length="91" mass="9573">MGNEGRRKTMIAVAITFLLALSAIVALVSVAHSVLRGWHSYRALASELCAVRAAGNRPGAVTRGLRKASARPAPRTACRRHRAASGIRAAA</sequence>
<organism evidence="1 2">
    <name type="scientific">Alteriqipengyuania lutimaris</name>
    <dbReference type="NCBI Taxonomy" id="1538146"/>
    <lineage>
        <taxon>Bacteria</taxon>
        <taxon>Pseudomonadati</taxon>
        <taxon>Pseudomonadota</taxon>
        <taxon>Alphaproteobacteria</taxon>
        <taxon>Sphingomonadales</taxon>
        <taxon>Erythrobacteraceae</taxon>
        <taxon>Alteriqipengyuania</taxon>
    </lineage>
</organism>
<protein>
    <submittedName>
        <fullName evidence="1">Uncharacterized protein</fullName>
    </submittedName>
</protein>